<name>A0AA37SGH6_9PROT</name>
<keyword evidence="2" id="KW-1185">Reference proteome</keyword>
<gene>
    <name evidence="1" type="ORF">GCM10007872_07860</name>
</gene>
<accession>A0AA37SGH6</accession>
<dbReference type="Proteomes" id="UP001156708">
    <property type="component" value="Unassembled WGS sequence"/>
</dbReference>
<dbReference type="Gene3D" id="3.40.50.1000">
    <property type="entry name" value="HAD superfamily/HAD-like"/>
    <property type="match status" value="1"/>
</dbReference>
<sequence>MFPKDYAVMGTVLHQGDFFASLIGMPGAKDAISILCETYKMFITTAAMEYSTSCTTKFA</sequence>
<organism evidence="1 2">
    <name type="scientific">Gluconobacter sphaericus NBRC 12467</name>
    <dbReference type="NCBI Taxonomy" id="1307951"/>
    <lineage>
        <taxon>Bacteria</taxon>
        <taxon>Pseudomonadati</taxon>
        <taxon>Pseudomonadota</taxon>
        <taxon>Alphaproteobacteria</taxon>
        <taxon>Acetobacterales</taxon>
        <taxon>Acetobacteraceae</taxon>
        <taxon>Gluconobacter</taxon>
    </lineage>
</organism>
<comment type="caution">
    <text evidence="1">The sequence shown here is derived from an EMBL/GenBank/DDBJ whole genome shotgun (WGS) entry which is preliminary data.</text>
</comment>
<reference evidence="2" key="1">
    <citation type="journal article" date="2019" name="Int. J. Syst. Evol. Microbiol.">
        <title>The Global Catalogue of Microorganisms (GCM) 10K type strain sequencing project: providing services to taxonomists for standard genome sequencing and annotation.</title>
        <authorList>
            <consortium name="The Broad Institute Genomics Platform"/>
            <consortium name="The Broad Institute Genome Sequencing Center for Infectious Disease"/>
            <person name="Wu L."/>
            <person name="Ma J."/>
        </authorList>
    </citation>
    <scope>NUCLEOTIDE SEQUENCE [LARGE SCALE GENOMIC DNA]</scope>
    <source>
        <strain evidence="2">NBRC 12467</strain>
    </source>
</reference>
<protein>
    <submittedName>
        <fullName evidence="1">Uncharacterized protein</fullName>
    </submittedName>
</protein>
<proteinExistence type="predicted"/>
<dbReference type="EMBL" id="BSNZ01000003">
    <property type="protein sequence ID" value="GLQ83878.1"/>
    <property type="molecule type" value="Genomic_DNA"/>
</dbReference>
<evidence type="ECO:0000313" key="1">
    <source>
        <dbReference type="EMBL" id="GLQ83878.1"/>
    </source>
</evidence>
<dbReference type="InterPro" id="IPR023214">
    <property type="entry name" value="HAD_sf"/>
</dbReference>
<evidence type="ECO:0000313" key="2">
    <source>
        <dbReference type="Proteomes" id="UP001156708"/>
    </source>
</evidence>
<dbReference type="AlphaFoldDB" id="A0AA37SGH6"/>